<feature type="domain" description="Activator of Hsp90 ATPase homologue 1/2-like C-terminal" evidence="2">
    <location>
        <begin position="19"/>
        <end position="156"/>
    </location>
</feature>
<gene>
    <name evidence="3" type="ORF">Rhe02_63600</name>
</gene>
<dbReference type="InterPro" id="IPR023393">
    <property type="entry name" value="START-like_dom_sf"/>
</dbReference>
<organism evidence="3 4">
    <name type="scientific">Rhizocola hellebori</name>
    <dbReference type="NCBI Taxonomy" id="1392758"/>
    <lineage>
        <taxon>Bacteria</taxon>
        <taxon>Bacillati</taxon>
        <taxon>Actinomycetota</taxon>
        <taxon>Actinomycetes</taxon>
        <taxon>Micromonosporales</taxon>
        <taxon>Micromonosporaceae</taxon>
        <taxon>Rhizocola</taxon>
    </lineage>
</organism>
<dbReference type="EMBL" id="BONY01000047">
    <property type="protein sequence ID" value="GIH08293.1"/>
    <property type="molecule type" value="Genomic_DNA"/>
</dbReference>
<dbReference type="InterPro" id="IPR013538">
    <property type="entry name" value="ASHA1/2-like_C"/>
</dbReference>
<evidence type="ECO:0000313" key="3">
    <source>
        <dbReference type="EMBL" id="GIH08293.1"/>
    </source>
</evidence>
<sequence>MTDRCVIHDTFSIERTYPATPSRVFAAFASAKAKDAWGSVSEHEIADGAAGEQQFDFRPGGRELFGVKARGATYRYDARYYDIVPDHRIVYSYEMYADDVRISVSVATIELAKSAAGTTLTWTEQGVYLDGIDGAQAPALRVGGTNELLDGLARYLAS</sequence>
<dbReference type="RefSeq" id="WP_203912052.1">
    <property type="nucleotide sequence ID" value="NZ_BONY01000047.1"/>
</dbReference>
<evidence type="ECO:0000313" key="4">
    <source>
        <dbReference type="Proteomes" id="UP000612899"/>
    </source>
</evidence>
<dbReference type="AlphaFoldDB" id="A0A8J3VJT5"/>
<dbReference type="Gene3D" id="3.30.530.20">
    <property type="match status" value="1"/>
</dbReference>
<protein>
    <submittedName>
        <fullName evidence="3">Activator of HSP90 ATPase</fullName>
    </submittedName>
</protein>
<comment type="similarity">
    <text evidence="1">Belongs to the AHA1 family.</text>
</comment>
<evidence type="ECO:0000256" key="1">
    <source>
        <dbReference type="ARBA" id="ARBA00006817"/>
    </source>
</evidence>
<proteinExistence type="inferred from homology"/>
<name>A0A8J3VJT5_9ACTN</name>
<accession>A0A8J3VJT5</accession>
<dbReference type="SUPFAM" id="SSF55961">
    <property type="entry name" value="Bet v1-like"/>
    <property type="match status" value="1"/>
</dbReference>
<keyword evidence="4" id="KW-1185">Reference proteome</keyword>
<dbReference type="Pfam" id="PF08327">
    <property type="entry name" value="AHSA1"/>
    <property type="match status" value="1"/>
</dbReference>
<evidence type="ECO:0000259" key="2">
    <source>
        <dbReference type="Pfam" id="PF08327"/>
    </source>
</evidence>
<dbReference type="Proteomes" id="UP000612899">
    <property type="component" value="Unassembled WGS sequence"/>
</dbReference>
<reference evidence="3" key="1">
    <citation type="submission" date="2021-01" db="EMBL/GenBank/DDBJ databases">
        <title>Whole genome shotgun sequence of Rhizocola hellebori NBRC 109834.</title>
        <authorList>
            <person name="Komaki H."/>
            <person name="Tamura T."/>
        </authorList>
    </citation>
    <scope>NUCLEOTIDE SEQUENCE</scope>
    <source>
        <strain evidence="3">NBRC 109834</strain>
    </source>
</reference>
<comment type="caution">
    <text evidence="3">The sequence shown here is derived from an EMBL/GenBank/DDBJ whole genome shotgun (WGS) entry which is preliminary data.</text>
</comment>